<organism evidence="8 9">
    <name type="scientific">Lachnospira eligens</name>
    <dbReference type="NCBI Taxonomy" id="39485"/>
    <lineage>
        <taxon>Bacteria</taxon>
        <taxon>Bacillati</taxon>
        <taxon>Bacillota</taxon>
        <taxon>Clostridia</taxon>
        <taxon>Lachnospirales</taxon>
        <taxon>Lachnospiraceae</taxon>
        <taxon>Lachnospira</taxon>
    </lineage>
</organism>
<dbReference type="InterPro" id="IPR003661">
    <property type="entry name" value="HisK_dim/P_dom"/>
</dbReference>
<evidence type="ECO:0000256" key="4">
    <source>
        <dbReference type="ARBA" id="ARBA00022777"/>
    </source>
</evidence>
<keyword evidence="6" id="KW-0812">Transmembrane</keyword>
<dbReference type="PRINTS" id="PR00344">
    <property type="entry name" value="BCTRLSENSOR"/>
</dbReference>
<dbReference type="InterPro" id="IPR004358">
    <property type="entry name" value="Sig_transdc_His_kin-like_C"/>
</dbReference>
<protein>
    <recommendedName>
        <fullName evidence="2">histidine kinase</fullName>
        <ecNumber evidence="2">2.7.13.3</ecNumber>
    </recommendedName>
</protein>
<dbReference type="SUPFAM" id="SSF55874">
    <property type="entry name" value="ATPase domain of HSP90 chaperone/DNA topoisomerase II/histidine kinase"/>
    <property type="match status" value="1"/>
</dbReference>
<evidence type="ECO:0000313" key="8">
    <source>
        <dbReference type="EMBL" id="CUQ75471.1"/>
    </source>
</evidence>
<dbReference type="GO" id="GO:0000155">
    <property type="term" value="F:phosphorelay sensor kinase activity"/>
    <property type="evidence" value="ECO:0007669"/>
    <property type="project" value="InterPro"/>
</dbReference>
<dbReference type="CDD" id="cd00082">
    <property type="entry name" value="HisKA"/>
    <property type="match status" value="1"/>
</dbReference>
<keyword evidence="5" id="KW-0902">Two-component regulatory system</keyword>
<sequence length="391" mass="44251">MSDTVLIEEEKDIEHIAAIKVAVIRKKMMAAFCVMAGVAILIIAVTTGFYELKFRALVAGLYNIDEKSGEYLIDMMFYNRYSLSDVSKYKSVVMQCGYTENGSSYMYYRSGQWIIAAAGIIIIAVVMTACIRMIVKIGHNDIYGYVINLGAENQQLKKKQKADERFLVERNEKLQNFTENIAHQIKTPLTALSLALDRLEESGENRELLERCFEQIERIRSFISKLMTISRMEAGKIIMTEQDINVNSMLCDVVNQLPKNDCNITVECDDKDYCINADEEWIREAFINIIQNSSELCDKVEVKAACRDDKCIVNIKDNGSGFEEDRIPYVFDRFETTGSAAAGHAGIGLNLSRLIIEAHHGTVDVRNNEDGKGAVIRVQIPRYVLKRKAEL</sequence>
<evidence type="ECO:0000256" key="6">
    <source>
        <dbReference type="SAM" id="Phobius"/>
    </source>
</evidence>
<dbReference type="PANTHER" id="PTHR43547">
    <property type="entry name" value="TWO-COMPONENT HISTIDINE KINASE"/>
    <property type="match status" value="1"/>
</dbReference>
<feature type="domain" description="Histidine kinase" evidence="7">
    <location>
        <begin position="180"/>
        <end position="384"/>
    </location>
</feature>
<dbReference type="Gene3D" id="3.30.565.10">
    <property type="entry name" value="Histidine kinase-like ATPase, C-terminal domain"/>
    <property type="match status" value="1"/>
</dbReference>
<feature type="transmembrane region" description="Helical" evidence="6">
    <location>
        <begin position="113"/>
        <end position="135"/>
    </location>
</feature>
<evidence type="ECO:0000259" key="7">
    <source>
        <dbReference type="PROSITE" id="PS50109"/>
    </source>
</evidence>
<name>A0A174YUN3_9FIRM</name>
<evidence type="ECO:0000313" key="9">
    <source>
        <dbReference type="Proteomes" id="UP000095621"/>
    </source>
</evidence>
<keyword evidence="6" id="KW-1133">Transmembrane helix</keyword>
<dbReference type="PROSITE" id="PS50109">
    <property type="entry name" value="HIS_KIN"/>
    <property type="match status" value="1"/>
</dbReference>
<proteinExistence type="predicted"/>
<dbReference type="InterPro" id="IPR005467">
    <property type="entry name" value="His_kinase_dom"/>
</dbReference>
<feature type="transmembrane region" description="Helical" evidence="6">
    <location>
        <begin position="29"/>
        <end position="50"/>
    </location>
</feature>
<dbReference type="OrthoDB" id="9806130at2"/>
<dbReference type="InterPro" id="IPR036097">
    <property type="entry name" value="HisK_dim/P_sf"/>
</dbReference>
<dbReference type="SMART" id="SM00387">
    <property type="entry name" value="HATPase_c"/>
    <property type="match status" value="1"/>
</dbReference>
<dbReference type="RefSeq" id="WP_055214471.1">
    <property type="nucleotide sequence ID" value="NZ_CZBU01000001.1"/>
</dbReference>
<keyword evidence="6" id="KW-0472">Membrane</keyword>
<dbReference type="AlphaFoldDB" id="A0A174YUN3"/>
<dbReference type="EC" id="2.7.13.3" evidence="2"/>
<comment type="catalytic activity">
    <reaction evidence="1">
        <text>ATP + protein L-histidine = ADP + protein N-phospho-L-histidine.</text>
        <dbReference type="EC" id="2.7.13.3"/>
    </reaction>
</comment>
<evidence type="ECO:0000256" key="5">
    <source>
        <dbReference type="ARBA" id="ARBA00023012"/>
    </source>
</evidence>
<evidence type="ECO:0000256" key="1">
    <source>
        <dbReference type="ARBA" id="ARBA00000085"/>
    </source>
</evidence>
<dbReference type="SUPFAM" id="SSF47384">
    <property type="entry name" value="Homodimeric domain of signal transducing histidine kinase"/>
    <property type="match status" value="1"/>
</dbReference>
<evidence type="ECO:0000256" key="2">
    <source>
        <dbReference type="ARBA" id="ARBA00012438"/>
    </source>
</evidence>
<dbReference type="EMBL" id="CZBU01000001">
    <property type="protein sequence ID" value="CUQ75471.1"/>
    <property type="molecule type" value="Genomic_DNA"/>
</dbReference>
<dbReference type="Gene3D" id="1.10.287.130">
    <property type="match status" value="1"/>
</dbReference>
<keyword evidence="4 8" id="KW-0418">Kinase</keyword>
<dbReference type="Proteomes" id="UP000095621">
    <property type="component" value="Unassembled WGS sequence"/>
</dbReference>
<evidence type="ECO:0000256" key="3">
    <source>
        <dbReference type="ARBA" id="ARBA00022553"/>
    </source>
</evidence>
<keyword evidence="3" id="KW-0597">Phosphoprotein</keyword>
<accession>A0A174YUN3</accession>
<keyword evidence="8" id="KW-0808">Transferase</keyword>
<dbReference type="PANTHER" id="PTHR43547:SF2">
    <property type="entry name" value="HYBRID SIGNAL TRANSDUCTION HISTIDINE KINASE C"/>
    <property type="match status" value="1"/>
</dbReference>
<reference evidence="8 9" key="1">
    <citation type="submission" date="2015-09" db="EMBL/GenBank/DDBJ databases">
        <authorList>
            <consortium name="Pathogen Informatics"/>
        </authorList>
    </citation>
    <scope>NUCLEOTIDE SEQUENCE [LARGE SCALE GENOMIC DNA]</scope>
    <source>
        <strain evidence="8 9">2789STDY5834875</strain>
    </source>
</reference>
<dbReference type="InterPro" id="IPR003594">
    <property type="entry name" value="HATPase_dom"/>
</dbReference>
<dbReference type="InterPro" id="IPR036890">
    <property type="entry name" value="HATPase_C_sf"/>
</dbReference>
<dbReference type="SMART" id="SM00388">
    <property type="entry name" value="HisKA"/>
    <property type="match status" value="1"/>
</dbReference>
<gene>
    <name evidence="8" type="primary">walK</name>
    <name evidence="8" type="ORF">ERS852490_00533</name>
</gene>
<dbReference type="Pfam" id="PF02518">
    <property type="entry name" value="HATPase_c"/>
    <property type="match status" value="1"/>
</dbReference>
<dbReference type="Pfam" id="PF00512">
    <property type="entry name" value="HisKA"/>
    <property type="match status" value="1"/>
</dbReference>